<reference evidence="1 2" key="1">
    <citation type="journal article" date="2019" name="Nat. Med.">
        <title>A library of human gut bacterial isolates paired with longitudinal multiomics data enables mechanistic microbiome research.</title>
        <authorList>
            <person name="Poyet M."/>
            <person name="Groussin M."/>
            <person name="Gibbons S.M."/>
            <person name="Avila-Pacheco J."/>
            <person name="Jiang X."/>
            <person name="Kearney S.M."/>
            <person name="Perrotta A.R."/>
            <person name="Berdy B."/>
            <person name="Zhao S."/>
            <person name="Lieberman T.D."/>
            <person name="Swanson P.K."/>
            <person name="Smith M."/>
            <person name="Roesemann S."/>
            <person name="Alexander J.E."/>
            <person name="Rich S.A."/>
            <person name="Livny J."/>
            <person name="Vlamakis H."/>
            <person name="Clish C."/>
            <person name="Bullock K."/>
            <person name="Deik A."/>
            <person name="Scott J."/>
            <person name="Pierce K.A."/>
            <person name="Xavier R.J."/>
            <person name="Alm E.J."/>
        </authorList>
    </citation>
    <scope>NUCLEOTIDE SEQUENCE [LARGE SCALE GENOMIC DNA]</scope>
    <source>
        <strain evidence="1 2">BIOML-A2</strain>
    </source>
</reference>
<protein>
    <submittedName>
        <fullName evidence="1">Uncharacterized protein</fullName>
    </submittedName>
</protein>
<dbReference type="RefSeq" id="WP_172697092.1">
    <property type="nucleotide sequence ID" value="NZ_CAXUMB010000008.1"/>
</dbReference>
<accession>A0A6I2R4D9</accession>
<proteinExistence type="predicted"/>
<dbReference type="EMBL" id="WKPR01000002">
    <property type="protein sequence ID" value="MSB18192.1"/>
    <property type="molecule type" value="Genomic_DNA"/>
</dbReference>
<dbReference type="Proteomes" id="UP000434475">
    <property type="component" value="Unassembled WGS sequence"/>
</dbReference>
<name>A0A6I2R4D9_FLAPL</name>
<organism evidence="1 2">
    <name type="scientific">Flavonifractor plautii</name>
    <name type="common">Fusobacterium plautii</name>
    <dbReference type="NCBI Taxonomy" id="292800"/>
    <lineage>
        <taxon>Bacteria</taxon>
        <taxon>Bacillati</taxon>
        <taxon>Bacillota</taxon>
        <taxon>Clostridia</taxon>
        <taxon>Eubacteriales</taxon>
        <taxon>Oscillospiraceae</taxon>
        <taxon>Flavonifractor</taxon>
    </lineage>
</organism>
<sequence length="113" mass="13285">MKLYFSTIRVALPNTEVLTYWESGHPDEYDVQELFARSARYHTVAELLTETAEVAVSHYIYETESPGPDAVAEQSHFDLLDAYNELARRHRRVRFEHREDVCKVRTFSIHLEL</sequence>
<comment type="caution">
    <text evidence="1">The sequence shown here is derived from an EMBL/GenBank/DDBJ whole genome shotgun (WGS) entry which is preliminary data.</text>
</comment>
<gene>
    <name evidence="1" type="ORF">GKE97_01520</name>
</gene>
<evidence type="ECO:0000313" key="1">
    <source>
        <dbReference type="EMBL" id="MSB18192.1"/>
    </source>
</evidence>
<dbReference type="AlphaFoldDB" id="A0A6I2R4D9"/>
<evidence type="ECO:0000313" key="2">
    <source>
        <dbReference type="Proteomes" id="UP000434475"/>
    </source>
</evidence>